<dbReference type="RefSeq" id="WP_202876878.1">
    <property type="nucleotide sequence ID" value="NZ_BAAAIL010000003.1"/>
</dbReference>
<sequence length="230" mass="24433">MTRSRIATQPSSRPGAVGRRSVLLGAAATGAVTLAGPRAALAAESPASDPATRKPVLVGANPGLQLFDEDGACTAYASVWRVDWSPHGTGDALVLWQPDGVTVCSSRRELARWVTEDFTRHFPELDGLPWHDPVYRPWPVLLHLGLADGLVARAGTIEVRASGVLDVRSFTTDTFDLGGSEHSLHLVLGPCAEGSVRVGGRRLPGQITRGGTPERPSSSAFVTEAEVWRV</sequence>
<organism evidence="1 2">
    <name type="scientific">Ornithinimicrobium humiphilum</name>
    <dbReference type="NCBI Taxonomy" id="125288"/>
    <lineage>
        <taxon>Bacteria</taxon>
        <taxon>Bacillati</taxon>
        <taxon>Actinomycetota</taxon>
        <taxon>Actinomycetes</taxon>
        <taxon>Micrococcales</taxon>
        <taxon>Ornithinimicrobiaceae</taxon>
        <taxon>Ornithinimicrobium</taxon>
    </lineage>
</organism>
<proteinExistence type="predicted"/>
<dbReference type="EMBL" id="VFPU01000001">
    <property type="protein sequence ID" value="TQM95644.1"/>
    <property type="molecule type" value="Genomic_DNA"/>
</dbReference>
<accession>A0A543KKP9</accession>
<evidence type="ECO:0000313" key="1">
    <source>
        <dbReference type="EMBL" id="TQM95644.1"/>
    </source>
</evidence>
<gene>
    <name evidence="1" type="ORF">FB476_0489</name>
</gene>
<dbReference type="PROSITE" id="PS51318">
    <property type="entry name" value="TAT"/>
    <property type="match status" value="1"/>
</dbReference>
<dbReference type="Proteomes" id="UP000315133">
    <property type="component" value="Unassembled WGS sequence"/>
</dbReference>
<evidence type="ECO:0000313" key="2">
    <source>
        <dbReference type="Proteomes" id="UP000315133"/>
    </source>
</evidence>
<name>A0A543KKP9_9MICO</name>
<protein>
    <submittedName>
        <fullName evidence="1">Uncharacterized protein</fullName>
    </submittedName>
</protein>
<comment type="caution">
    <text evidence="1">The sequence shown here is derived from an EMBL/GenBank/DDBJ whole genome shotgun (WGS) entry which is preliminary data.</text>
</comment>
<keyword evidence="2" id="KW-1185">Reference proteome</keyword>
<dbReference type="InterPro" id="IPR006311">
    <property type="entry name" value="TAT_signal"/>
</dbReference>
<reference evidence="1 2" key="1">
    <citation type="submission" date="2019-06" db="EMBL/GenBank/DDBJ databases">
        <title>Sequencing the genomes of 1000 actinobacteria strains.</title>
        <authorList>
            <person name="Klenk H.-P."/>
        </authorList>
    </citation>
    <scope>NUCLEOTIDE SEQUENCE [LARGE SCALE GENOMIC DNA]</scope>
    <source>
        <strain evidence="1 2">DSM 12362</strain>
    </source>
</reference>
<dbReference type="AlphaFoldDB" id="A0A543KKP9"/>